<feature type="binding site" evidence="4">
    <location>
        <position position="103"/>
    </location>
    <ligand>
        <name>a divalent metal cation</name>
        <dbReference type="ChEBI" id="CHEBI:60240"/>
        <label>1</label>
    </ligand>
</feature>
<dbReference type="FunFam" id="3.40.1390.30:FF:000001">
    <property type="entry name" value="GTP cyclohydrolase 1 type 2"/>
    <property type="match status" value="1"/>
</dbReference>
<organism evidence="5">
    <name type="scientific">Blautia hansenii</name>
    <name type="common">Ruminococcus hansenii</name>
    <dbReference type="NCBI Taxonomy" id="1322"/>
    <lineage>
        <taxon>Bacteria</taxon>
        <taxon>Bacillati</taxon>
        <taxon>Bacillota</taxon>
        <taxon>Clostridia</taxon>
        <taxon>Lachnospirales</taxon>
        <taxon>Lachnospiraceae</taxon>
        <taxon>Blautia</taxon>
    </lineage>
</organism>
<feature type="binding site" evidence="4">
    <location>
        <position position="224"/>
    </location>
    <ligand>
        <name>a divalent metal cation</name>
        <dbReference type="ChEBI" id="CHEBI:60240"/>
        <label>1</label>
    </ligand>
</feature>
<proteinExistence type="inferred from homology"/>
<keyword evidence="5" id="KW-0378">Hydrolase</keyword>
<dbReference type="EMBL" id="CACRSY010000014">
    <property type="protein sequence ID" value="VYT23269.1"/>
    <property type="molecule type" value="Genomic_DNA"/>
</dbReference>
<evidence type="ECO:0000256" key="4">
    <source>
        <dbReference type="PIRSR" id="PIRSR602678-1"/>
    </source>
</evidence>
<evidence type="ECO:0000313" key="5">
    <source>
        <dbReference type="EMBL" id="VYT23269.1"/>
    </source>
</evidence>
<dbReference type="Gene3D" id="3.40.1390.30">
    <property type="entry name" value="NIF3 (NGG1p interacting factor 3)-like"/>
    <property type="match status" value="2"/>
</dbReference>
<feature type="binding site" evidence="4">
    <location>
        <position position="228"/>
    </location>
    <ligand>
        <name>a divalent metal cation</name>
        <dbReference type="ChEBI" id="CHEBI:60240"/>
        <label>1</label>
    </ligand>
</feature>
<dbReference type="RefSeq" id="WP_022239295.1">
    <property type="nucleotide sequence ID" value="NZ_CACRSY010000014.1"/>
</dbReference>
<protein>
    <recommendedName>
        <fullName evidence="2">GTP cyclohydrolase 1 type 2 homolog</fullName>
    </recommendedName>
</protein>
<evidence type="ECO:0000256" key="1">
    <source>
        <dbReference type="ARBA" id="ARBA00006964"/>
    </source>
</evidence>
<reference evidence="5" key="1">
    <citation type="submission" date="2019-11" db="EMBL/GenBank/DDBJ databases">
        <authorList>
            <person name="Feng L."/>
        </authorList>
    </citation>
    <scope>NUCLEOTIDE SEQUENCE</scope>
    <source>
        <strain evidence="5">BhanseniiLFYP23</strain>
    </source>
</reference>
<name>A0A6N2UYN3_BLAHA</name>
<dbReference type="GO" id="GO:0005737">
    <property type="term" value="C:cytoplasm"/>
    <property type="evidence" value="ECO:0007669"/>
    <property type="project" value="TreeGrafter"/>
</dbReference>
<dbReference type="AlphaFoldDB" id="A0A6N2UYN3"/>
<dbReference type="Pfam" id="PF01784">
    <property type="entry name" value="DUF34_NIF3"/>
    <property type="match status" value="1"/>
</dbReference>
<dbReference type="GO" id="GO:0046872">
    <property type="term" value="F:metal ion binding"/>
    <property type="evidence" value="ECO:0007669"/>
    <property type="project" value="UniProtKB-KW"/>
</dbReference>
<feature type="binding site" evidence="4">
    <location>
        <position position="64"/>
    </location>
    <ligand>
        <name>a divalent metal cation</name>
        <dbReference type="ChEBI" id="CHEBI:60240"/>
        <label>2</label>
    </ligand>
</feature>
<dbReference type="InterPro" id="IPR002678">
    <property type="entry name" value="DUF34/NIF3"/>
</dbReference>
<keyword evidence="3 4" id="KW-0479">Metal-binding</keyword>
<dbReference type="GO" id="GO:0016787">
    <property type="term" value="F:hydrolase activity"/>
    <property type="evidence" value="ECO:0007669"/>
    <property type="project" value="UniProtKB-KW"/>
</dbReference>
<dbReference type="InterPro" id="IPR036069">
    <property type="entry name" value="DUF34/NIF3_sf"/>
</dbReference>
<evidence type="ECO:0000256" key="2">
    <source>
        <dbReference type="ARBA" id="ARBA00022112"/>
    </source>
</evidence>
<accession>A0A6N2UYN3</accession>
<dbReference type="PANTHER" id="PTHR13799">
    <property type="entry name" value="NGG1 INTERACTING FACTOR 3"/>
    <property type="match status" value="1"/>
</dbReference>
<dbReference type="SUPFAM" id="SSF102705">
    <property type="entry name" value="NIF3 (NGG1p interacting factor 3)-like"/>
    <property type="match status" value="1"/>
</dbReference>
<feature type="binding site" evidence="4">
    <location>
        <position position="65"/>
    </location>
    <ligand>
        <name>a divalent metal cation</name>
        <dbReference type="ChEBI" id="CHEBI:60240"/>
        <label>1</label>
    </ligand>
</feature>
<evidence type="ECO:0000256" key="3">
    <source>
        <dbReference type="ARBA" id="ARBA00022723"/>
    </source>
</evidence>
<comment type="similarity">
    <text evidence="1">Belongs to the GTP cyclohydrolase I type 2/NIF3 family.</text>
</comment>
<gene>
    <name evidence="5" type="ORF">BHLFYP23_00755</name>
</gene>
<dbReference type="PANTHER" id="PTHR13799:SF14">
    <property type="entry name" value="GTP CYCLOHYDROLASE 1 TYPE 2 HOMOLOG"/>
    <property type="match status" value="1"/>
</dbReference>
<sequence>MKCKDIIAKIEEKYPVSFAEGWDNSGFLAGDASWEANKVFLALDATDEVIDAAIQCGADMIITHHPLIFSGMKKITADDFIGRRIIKMVQHKICYYAMHTNFDVLGMAELSADYLQLSHREVLDVTYEEDTRKEGIGRCGDLPAPMTLRECGKFVKDRLHLPFVQIYGDENKIIEKLAICTGSGKSLMKQVLKNGVQAYVTGDMDYHSSIDAVAQGICIIDAGHYGTEYIFMDYMERELTAMLPDLEVEKMPVSYPCKIID</sequence>
<dbReference type="NCBIfam" id="TIGR00486">
    <property type="entry name" value="YbgI_SA1388"/>
    <property type="match status" value="1"/>
</dbReference>